<proteinExistence type="predicted"/>
<dbReference type="Pfam" id="PF08534">
    <property type="entry name" value="Redoxin"/>
    <property type="match status" value="1"/>
</dbReference>
<evidence type="ECO:0000313" key="4">
    <source>
        <dbReference type="EMBL" id="MBB5984173.1"/>
    </source>
</evidence>
<dbReference type="GO" id="GO:0016853">
    <property type="term" value="F:isomerase activity"/>
    <property type="evidence" value="ECO:0007669"/>
    <property type="project" value="UniProtKB-KW"/>
</dbReference>
<dbReference type="PROSITE" id="PS51352">
    <property type="entry name" value="THIOREDOXIN_2"/>
    <property type="match status" value="1"/>
</dbReference>
<keyword evidence="2" id="KW-0732">Signal</keyword>
<dbReference type="Proteomes" id="UP001138540">
    <property type="component" value="Unassembled WGS sequence"/>
</dbReference>
<protein>
    <submittedName>
        <fullName evidence="4">Thiol-disulfide isomerase/thioredoxin</fullName>
    </submittedName>
</protein>
<dbReference type="InterPro" id="IPR013740">
    <property type="entry name" value="Redoxin"/>
</dbReference>
<evidence type="ECO:0000256" key="1">
    <source>
        <dbReference type="SAM" id="MobiDB-lite"/>
    </source>
</evidence>
<evidence type="ECO:0000313" key="5">
    <source>
        <dbReference type="Proteomes" id="UP001138540"/>
    </source>
</evidence>
<dbReference type="Gene3D" id="3.40.30.10">
    <property type="entry name" value="Glutaredoxin"/>
    <property type="match status" value="1"/>
</dbReference>
<comment type="caution">
    <text evidence="4">The sequence shown here is derived from an EMBL/GenBank/DDBJ whole genome shotgun (WGS) entry which is preliminary data.</text>
</comment>
<keyword evidence="4" id="KW-0413">Isomerase</keyword>
<organism evidence="4 5">
    <name type="scientific">Sphingobium lignivorans</name>
    <dbReference type="NCBI Taxonomy" id="2735886"/>
    <lineage>
        <taxon>Bacteria</taxon>
        <taxon>Pseudomonadati</taxon>
        <taxon>Pseudomonadota</taxon>
        <taxon>Alphaproteobacteria</taxon>
        <taxon>Sphingomonadales</taxon>
        <taxon>Sphingomonadaceae</taxon>
        <taxon>Sphingobium</taxon>
    </lineage>
</organism>
<evidence type="ECO:0000256" key="2">
    <source>
        <dbReference type="SAM" id="SignalP"/>
    </source>
</evidence>
<feature type="domain" description="Thioredoxin" evidence="3">
    <location>
        <begin position="70"/>
        <end position="212"/>
    </location>
</feature>
<feature type="region of interest" description="Disordered" evidence="1">
    <location>
        <begin position="22"/>
        <end position="44"/>
    </location>
</feature>
<dbReference type="InterPro" id="IPR050553">
    <property type="entry name" value="Thioredoxin_ResA/DsbE_sf"/>
</dbReference>
<reference evidence="4 5" key="1">
    <citation type="submission" date="2020-08" db="EMBL/GenBank/DDBJ databases">
        <title>Exploring microbial biodiversity for novel pathways involved in the catabolism of aromatic compounds derived from lignin.</title>
        <authorList>
            <person name="Elkins J."/>
        </authorList>
    </citation>
    <scope>NUCLEOTIDE SEQUENCE [LARGE SCALE GENOMIC DNA]</scope>
    <source>
        <strain evidence="4 5">B1D3A</strain>
    </source>
</reference>
<dbReference type="CDD" id="cd02966">
    <property type="entry name" value="TlpA_like_family"/>
    <property type="match status" value="1"/>
</dbReference>
<feature type="signal peptide" evidence="2">
    <location>
        <begin position="1"/>
        <end position="19"/>
    </location>
</feature>
<evidence type="ECO:0000259" key="3">
    <source>
        <dbReference type="PROSITE" id="PS51352"/>
    </source>
</evidence>
<dbReference type="PANTHER" id="PTHR42852:SF13">
    <property type="entry name" value="PROTEIN DIPZ"/>
    <property type="match status" value="1"/>
</dbReference>
<feature type="chain" id="PRO_5047012570" evidence="2">
    <location>
        <begin position="20"/>
        <end position="212"/>
    </location>
</feature>
<dbReference type="EMBL" id="JACHKA010000001">
    <property type="protein sequence ID" value="MBB5984173.1"/>
    <property type="molecule type" value="Genomic_DNA"/>
</dbReference>
<dbReference type="SUPFAM" id="SSF52833">
    <property type="entry name" value="Thioredoxin-like"/>
    <property type="match status" value="1"/>
</dbReference>
<name>A0ABR6NCD4_9SPHN</name>
<dbReference type="InterPro" id="IPR013766">
    <property type="entry name" value="Thioredoxin_domain"/>
</dbReference>
<keyword evidence="5" id="KW-1185">Reference proteome</keyword>
<gene>
    <name evidence="4" type="ORF">HNP60_000147</name>
</gene>
<dbReference type="PROSITE" id="PS51257">
    <property type="entry name" value="PROKAR_LIPOPROTEIN"/>
    <property type="match status" value="1"/>
</dbReference>
<accession>A0ABR6NCD4</accession>
<dbReference type="RefSeq" id="WP_184051655.1">
    <property type="nucleotide sequence ID" value="NZ_JACHKA010000001.1"/>
</dbReference>
<dbReference type="InterPro" id="IPR036249">
    <property type="entry name" value="Thioredoxin-like_sf"/>
</dbReference>
<dbReference type="PANTHER" id="PTHR42852">
    <property type="entry name" value="THIOL:DISULFIDE INTERCHANGE PROTEIN DSBE"/>
    <property type="match status" value="1"/>
</dbReference>
<sequence length="212" mass="21869">MRFSAALAVLIGLSLAASGCDRRSGETAQGSGANAAAPDEVTPDEVTADEVPSAASGGTEAVFKHVVDRSHKGEAMPDKPFTTLEGKAATLKEIAGGKPLLVNLWATWCAPCIAELPALDKLAAAGTRRGVAVVAVSQDMEPGGVPAFWTARKLSTLKTWLDPENALGFHYGTGTLPTTILYDAQGREVARVIGALEWDGADGQALVAEISG</sequence>